<dbReference type="Gene3D" id="3.40.640.10">
    <property type="entry name" value="Type I PLP-dependent aspartate aminotransferase-like (Major domain)"/>
    <property type="match status" value="1"/>
</dbReference>
<dbReference type="Pfam" id="PF00155">
    <property type="entry name" value="Aminotran_1_2"/>
    <property type="match status" value="1"/>
</dbReference>
<dbReference type="InterPro" id="IPR015424">
    <property type="entry name" value="PyrdxlP-dep_Trfase"/>
</dbReference>
<evidence type="ECO:0000256" key="3">
    <source>
        <dbReference type="ARBA" id="ARBA00007970"/>
    </source>
</evidence>
<keyword evidence="7 9" id="KW-0663">Pyridoxal phosphate</keyword>
<dbReference type="EMBL" id="FTLW01000005">
    <property type="protein sequence ID" value="SIR03999.1"/>
    <property type="molecule type" value="Genomic_DNA"/>
</dbReference>
<dbReference type="RefSeq" id="WP_165688599.1">
    <property type="nucleotide sequence ID" value="NZ_FTLW01000005.1"/>
</dbReference>
<dbReference type="Gene3D" id="3.90.1150.10">
    <property type="entry name" value="Aspartate Aminotransferase, domain 1"/>
    <property type="match status" value="1"/>
</dbReference>
<dbReference type="SUPFAM" id="SSF53383">
    <property type="entry name" value="PLP-dependent transferases"/>
    <property type="match status" value="1"/>
</dbReference>
<dbReference type="GO" id="GO:0030170">
    <property type="term" value="F:pyridoxal phosphate binding"/>
    <property type="evidence" value="ECO:0007669"/>
    <property type="project" value="InterPro"/>
</dbReference>
<dbReference type="AlphaFoldDB" id="A0A1N6XP59"/>
<comment type="pathway">
    <text evidence="2 9">Amino-acid biosynthesis; L-histidine biosynthesis; L-histidine from 5-phospho-alpha-D-ribose 1-diphosphate: step 7/9.</text>
</comment>
<proteinExistence type="inferred from homology"/>
<dbReference type="PANTHER" id="PTHR43643">
    <property type="entry name" value="HISTIDINOL-PHOSPHATE AMINOTRANSFERASE 2"/>
    <property type="match status" value="1"/>
</dbReference>
<reference evidence="12" key="1">
    <citation type="submission" date="2017-01" db="EMBL/GenBank/DDBJ databases">
        <authorList>
            <person name="Varghese N."/>
            <person name="Submissions S."/>
        </authorList>
    </citation>
    <scope>NUCLEOTIDE SEQUENCE [LARGE SCALE GENOMIC DNA]</scope>
    <source>
        <strain evidence="12">UM1</strain>
    </source>
</reference>
<dbReference type="NCBIfam" id="TIGR01141">
    <property type="entry name" value="hisC"/>
    <property type="match status" value="1"/>
</dbReference>
<evidence type="ECO:0000256" key="6">
    <source>
        <dbReference type="ARBA" id="ARBA00022679"/>
    </source>
</evidence>
<sequence>MSQVVDFNALAKSGIQRLRAYDPGHDLVALRREAVDGLTELGSNENSHGPSPKAIAAARSALDEVFRYPDPLGGDLKRALAKKHGVTTSQILLGNGSHELLMQFAQVFAGSGDEVVVSRHGFAVYALAVQAAGAKLVLSESLPPDAAMPLGHDLDAMANAITARTKLVYLANPNNPTGTWFDADAFDVFIKRVPANVIVIVDEAYAEYVDAPEWRSAIDWLPTHSNLIVTRTFSKAHALAGLRAGYALGHANAMAVMERVRESFNVNGPALAAAEASLLDEKHLKSNVDATRRERDVLSAALSARGWKVWPSQTNFLLVEFGPETANIEQQLLSHDVVLRPMAGYGLPHCLRITVGRADENVRLVAALDALKEKSHG</sequence>
<name>A0A1N6XP59_9GAMM</name>
<feature type="modified residue" description="N6-(pyridoxal phosphate)lysine" evidence="9">
    <location>
        <position position="235"/>
    </location>
</feature>
<dbReference type="InterPro" id="IPR050106">
    <property type="entry name" value="HistidinolP_aminotransfase"/>
</dbReference>
<dbReference type="GO" id="GO:0000105">
    <property type="term" value="P:L-histidine biosynthetic process"/>
    <property type="evidence" value="ECO:0007669"/>
    <property type="project" value="UniProtKB-UniRule"/>
</dbReference>
<evidence type="ECO:0000256" key="2">
    <source>
        <dbReference type="ARBA" id="ARBA00005011"/>
    </source>
</evidence>
<evidence type="ECO:0000256" key="8">
    <source>
        <dbReference type="ARBA" id="ARBA00047481"/>
    </source>
</evidence>
<dbReference type="EC" id="2.6.1.9" evidence="9"/>
<evidence type="ECO:0000313" key="11">
    <source>
        <dbReference type="EMBL" id="SIR03999.1"/>
    </source>
</evidence>
<keyword evidence="12" id="KW-1185">Reference proteome</keyword>
<dbReference type="GO" id="GO:0004400">
    <property type="term" value="F:histidinol-phosphate transaminase activity"/>
    <property type="evidence" value="ECO:0007669"/>
    <property type="project" value="UniProtKB-UniRule"/>
</dbReference>
<comment type="cofactor">
    <cofactor evidence="1 9">
        <name>pyridoxal 5'-phosphate</name>
        <dbReference type="ChEBI" id="CHEBI:597326"/>
    </cofactor>
</comment>
<comment type="subunit">
    <text evidence="4 9">Homodimer.</text>
</comment>
<evidence type="ECO:0000256" key="5">
    <source>
        <dbReference type="ARBA" id="ARBA00022576"/>
    </source>
</evidence>
<dbReference type="STRING" id="1604334.SAMN05421546_2296"/>
<evidence type="ECO:0000256" key="9">
    <source>
        <dbReference type="HAMAP-Rule" id="MF_01023"/>
    </source>
</evidence>
<gene>
    <name evidence="9" type="primary">hisC</name>
    <name evidence="11" type="ORF">SAMN05421546_2296</name>
</gene>
<feature type="domain" description="Aminotransferase class I/classII large" evidence="10">
    <location>
        <begin position="39"/>
        <end position="366"/>
    </location>
</feature>
<accession>A0A1N6XP59</accession>
<organism evidence="11 12">
    <name type="scientific">Solilutibacter tolerans</name>
    <dbReference type="NCBI Taxonomy" id="1604334"/>
    <lineage>
        <taxon>Bacteria</taxon>
        <taxon>Pseudomonadati</taxon>
        <taxon>Pseudomonadota</taxon>
        <taxon>Gammaproteobacteria</taxon>
        <taxon>Lysobacterales</taxon>
        <taxon>Lysobacteraceae</taxon>
        <taxon>Solilutibacter</taxon>
    </lineage>
</organism>
<dbReference type="InterPro" id="IPR015421">
    <property type="entry name" value="PyrdxlP-dep_Trfase_major"/>
</dbReference>
<comment type="similarity">
    <text evidence="3 9">Belongs to the class-II pyridoxal-phosphate-dependent aminotransferase family. Histidinol-phosphate aminotransferase subfamily.</text>
</comment>
<evidence type="ECO:0000256" key="1">
    <source>
        <dbReference type="ARBA" id="ARBA00001933"/>
    </source>
</evidence>
<evidence type="ECO:0000256" key="7">
    <source>
        <dbReference type="ARBA" id="ARBA00022898"/>
    </source>
</evidence>
<evidence type="ECO:0000313" key="12">
    <source>
        <dbReference type="Proteomes" id="UP000241788"/>
    </source>
</evidence>
<keyword evidence="9" id="KW-0028">Amino-acid biosynthesis</keyword>
<keyword evidence="5 9" id="KW-0032">Aminotransferase</keyword>
<dbReference type="InterPro" id="IPR005861">
    <property type="entry name" value="HisP_aminotrans"/>
</dbReference>
<dbReference type="Proteomes" id="UP000241788">
    <property type="component" value="Unassembled WGS sequence"/>
</dbReference>
<dbReference type="UniPathway" id="UPA00031">
    <property type="reaction ID" value="UER00012"/>
</dbReference>
<keyword evidence="9" id="KW-0368">Histidine biosynthesis</keyword>
<comment type="catalytic activity">
    <reaction evidence="8 9">
        <text>L-histidinol phosphate + 2-oxoglutarate = 3-(imidazol-4-yl)-2-oxopropyl phosphate + L-glutamate</text>
        <dbReference type="Rhea" id="RHEA:23744"/>
        <dbReference type="ChEBI" id="CHEBI:16810"/>
        <dbReference type="ChEBI" id="CHEBI:29985"/>
        <dbReference type="ChEBI" id="CHEBI:57766"/>
        <dbReference type="ChEBI" id="CHEBI:57980"/>
        <dbReference type="EC" id="2.6.1.9"/>
    </reaction>
</comment>
<dbReference type="PANTHER" id="PTHR43643:SF3">
    <property type="entry name" value="HISTIDINOL-PHOSPHATE AMINOTRANSFERASE"/>
    <property type="match status" value="1"/>
</dbReference>
<dbReference type="InterPro" id="IPR015422">
    <property type="entry name" value="PyrdxlP-dep_Trfase_small"/>
</dbReference>
<dbReference type="HAMAP" id="MF_01023">
    <property type="entry name" value="HisC_aminotrans_2"/>
    <property type="match status" value="1"/>
</dbReference>
<keyword evidence="6 9" id="KW-0808">Transferase</keyword>
<dbReference type="InterPro" id="IPR004839">
    <property type="entry name" value="Aminotransferase_I/II_large"/>
</dbReference>
<dbReference type="CDD" id="cd00609">
    <property type="entry name" value="AAT_like"/>
    <property type="match status" value="1"/>
</dbReference>
<evidence type="ECO:0000256" key="4">
    <source>
        <dbReference type="ARBA" id="ARBA00011738"/>
    </source>
</evidence>
<protein>
    <recommendedName>
        <fullName evidence="9">Histidinol-phosphate aminotransferase</fullName>
        <ecNumber evidence="9">2.6.1.9</ecNumber>
    </recommendedName>
    <alternativeName>
        <fullName evidence="9">Imidazole acetol-phosphate transaminase</fullName>
    </alternativeName>
</protein>
<evidence type="ECO:0000259" key="10">
    <source>
        <dbReference type="Pfam" id="PF00155"/>
    </source>
</evidence>